<dbReference type="InterPro" id="IPR001226">
    <property type="entry name" value="Flavodoxin_CS"/>
</dbReference>
<evidence type="ECO:0000256" key="2">
    <source>
        <dbReference type="ARBA" id="ARBA00022630"/>
    </source>
</evidence>
<dbReference type="Gene3D" id="3.40.50.360">
    <property type="match status" value="1"/>
</dbReference>
<comment type="caution">
    <text evidence="6">The sequence shown here is derived from an EMBL/GenBank/DDBJ whole genome shotgun (WGS) entry which is preliminary data.</text>
</comment>
<dbReference type="Pfam" id="PF12682">
    <property type="entry name" value="Flavodoxin_4"/>
    <property type="match status" value="1"/>
</dbReference>
<dbReference type="Proteomes" id="UP000003704">
    <property type="component" value="Unassembled WGS sequence"/>
</dbReference>
<dbReference type="GO" id="GO:0009055">
    <property type="term" value="F:electron transfer activity"/>
    <property type="evidence" value="ECO:0007669"/>
    <property type="project" value="InterPro"/>
</dbReference>
<accession>I7Z7Q5</accession>
<protein>
    <recommendedName>
        <fullName evidence="5">Flavodoxin-like domain-containing protein</fullName>
    </recommendedName>
</protein>
<feature type="domain" description="Flavodoxin-like" evidence="5">
    <location>
        <begin position="36"/>
        <end position="153"/>
    </location>
</feature>
<dbReference type="PANTHER" id="PTHR39201:SF1">
    <property type="entry name" value="FLAVODOXIN-LIKE DOMAIN-CONTAINING PROTEIN"/>
    <property type="match status" value="1"/>
</dbReference>
<evidence type="ECO:0000256" key="4">
    <source>
        <dbReference type="SAM" id="MobiDB-lite"/>
    </source>
</evidence>
<dbReference type="OrthoDB" id="9806505at2"/>
<sequence>MTSSEPRSNREPAQHPPGTSASASGIDGTATHRPKKILVVFYSRGGRTRSVARQLADMLGADVEELVAAGKRTGRLGMLRCVIEALAEIRPRISGIRHEPSAYDIVVVGSPVWAARVSSPVRTYLCRYASAMPRVALFCTMGSSGAEQCLGEMGALLDPHAEVIERDRFPAVALDDGDFWSETRGRRKLRKFADAVAAIPVA</sequence>
<keyword evidence="2" id="KW-0285">Flavoprotein</keyword>
<dbReference type="EMBL" id="AKGD01000004">
    <property type="protein sequence ID" value="EIT67834.1"/>
    <property type="molecule type" value="Genomic_DNA"/>
</dbReference>
<dbReference type="SUPFAM" id="SSF52218">
    <property type="entry name" value="Flavoproteins"/>
    <property type="match status" value="1"/>
</dbReference>
<evidence type="ECO:0000313" key="6">
    <source>
        <dbReference type="EMBL" id="EIT67834.1"/>
    </source>
</evidence>
<evidence type="ECO:0000313" key="7">
    <source>
        <dbReference type="Proteomes" id="UP000003704"/>
    </source>
</evidence>
<keyword evidence="7" id="KW-1185">Reference proteome</keyword>
<comment type="cofactor">
    <cofactor evidence="1">
        <name>FMN</name>
        <dbReference type="ChEBI" id="CHEBI:58210"/>
    </cofactor>
</comment>
<keyword evidence="3" id="KW-0288">FMN</keyword>
<dbReference type="PROSITE" id="PS00201">
    <property type="entry name" value="FLAVODOXIN"/>
    <property type="match status" value="1"/>
</dbReference>
<dbReference type="AlphaFoldDB" id="I7Z7Q5"/>
<dbReference type="RefSeq" id="WP_007187204.1">
    <property type="nucleotide sequence ID" value="NZ_AKGD01000004.1"/>
</dbReference>
<feature type="region of interest" description="Disordered" evidence="4">
    <location>
        <begin position="1"/>
        <end position="29"/>
    </location>
</feature>
<reference evidence="6 7" key="1">
    <citation type="journal article" date="2012" name="J. Bacteriol.">
        <title>Genome Sequence of n-Alkane-Degrading Hydrocarboniphaga effusa Strain AP103T (ATCC BAA-332T).</title>
        <authorList>
            <person name="Chang H.K."/>
            <person name="Zylstra G.J."/>
            <person name="Chae J.C."/>
        </authorList>
    </citation>
    <scope>NUCLEOTIDE SEQUENCE [LARGE SCALE GENOMIC DNA]</scope>
    <source>
        <strain evidence="6 7">AP103</strain>
    </source>
</reference>
<organism evidence="6 7">
    <name type="scientific">Hydrocarboniphaga effusa AP103</name>
    <dbReference type="NCBI Taxonomy" id="1172194"/>
    <lineage>
        <taxon>Bacteria</taxon>
        <taxon>Pseudomonadati</taxon>
        <taxon>Pseudomonadota</taxon>
        <taxon>Gammaproteobacteria</taxon>
        <taxon>Nevskiales</taxon>
        <taxon>Nevskiaceae</taxon>
        <taxon>Hydrocarboniphaga</taxon>
    </lineage>
</organism>
<dbReference type="GO" id="GO:0010181">
    <property type="term" value="F:FMN binding"/>
    <property type="evidence" value="ECO:0007669"/>
    <property type="project" value="InterPro"/>
</dbReference>
<evidence type="ECO:0000259" key="5">
    <source>
        <dbReference type="Pfam" id="PF12682"/>
    </source>
</evidence>
<dbReference type="PANTHER" id="PTHR39201">
    <property type="entry name" value="EXPORTED PROTEIN-RELATED"/>
    <property type="match status" value="1"/>
</dbReference>
<proteinExistence type="predicted"/>
<dbReference type="STRING" id="1172194.WQQ_42690"/>
<evidence type="ECO:0000256" key="3">
    <source>
        <dbReference type="ARBA" id="ARBA00022643"/>
    </source>
</evidence>
<evidence type="ECO:0000256" key="1">
    <source>
        <dbReference type="ARBA" id="ARBA00001917"/>
    </source>
</evidence>
<gene>
    <name evidence="6" type="ORF">WQQ_42690</name>
</gene>
<dbReference type="InterPro" id="IPR008254">
    <property type="entry name" value="Flavodoxin/NO_synth"/>
</dbReference>
<dbReference type="InterPro" id="IPR029039">
    <property type="entry name" value="Flavoprotein-like_sf"/>
</dbReference>
<name>I7Z7Q5_9GAMM</name>